<evidence type="ECO:0000256" key="4">
    <source>
        <dbReference type="ARBA" id="ARBA00022982"/>
    </source>
</evidence>
<feature type="transmembrane region" description="Helical" evidence="7">
    <location>
        <begin position="78"/>
        <end position="100"/>
    </location>
</feature>
<proteinExistence type="predicted"/>
<dbReference type="GO" id="GO:0051539">
    <property type="term" value="F:4 iron, 4 sulfur cluster binding"/>
    <property type="evidence" value="ECO:0007669"/>
    <property type="project" value="UniProtKB-KW"/>
</dbReference>
<dbReference type="AlphaFoldDB" id="A0A644XAK3"/>
<comment type="caution">
    <text evidence="9">The sequence shown here is derived from an EMBL/GenBank/DDBJ whole genome shotgun (WGS) entry which is preliminary data.</text>
</comment>
<dbReference type="EMBL" id="VSSQ01002073">
    <property type="protein sequence ID" value="MPM13139.1"/>
    <property type="molecule type" value="Genomic_DNA"/>
</dbReference>
<dbReference type="PROSITE" id="PS00198">
    <property type="entry name" value="4FE4S_FER_1"/>
    <property type="match status" value="1"/>
</dbReference>
<dbReference type="InterPro" id="IPR017900">
    <property type="entry name" value="4Fe4S_Fe_S_CS"/>
</dbReference>
<feature type="transmembrane region" description="Helical" evidence="7">
    <location>
        <begin position="34"/>
        <end position="58"/>
    </location>
</feature>
<dbReference type="PANTHER" id="PTHR30176:SF3">
    <property type="entry name" value="FERREDOXIN-TYPE PROTEIN NAPH"/>
    <property type="match status" value="1"/>
</dbReference>
<reference evidence="9" key="1">
    <citation type="submission" date="2019-08" db="EMBL/GenBank/DDBJ databases">
        <authorList>
            <person name="Kucharzyk K."/>
            <person name="Murdoch R.W."/>
            <person name="Higgins S."/>
            <person name="Loffler F."/>
        </authorList>
    </citation>
    <scope>NUCLEOTIDE SEQUENCE</scope>
</reference>
<evidence type="ECO:0000256" key="6">
    <source>
        <dbReference type="ARBA" id="ARBA00023014"/>
    </source>
</evidence>
<keyword evidence="2" id="KW-0004">4Fe-4S</keyword>
<keyword evidence="1" id="KW-0813">Transport</keyword>
<dbReference type="InterPro" id="IPR017896">
    <property type="entry name" value="4Fe4S_Fe-S-bd"/>
</dbReference>
<keyword evidence="7" id="KW-1133">Transmembrane helix</keyword>
<evidence type="ECO:0000256" key="1">
    <source>
        <dbReference type="ARBA" id="ARBA00022448"/>
    </source>
</evidence>
<dbReference type="InterPro" id="IPR051684">
    <property type="entry name" value="Electron_Trans/Redox"/>
</dbReference>
<dbReference type="PANTHER" id="PTHR30176">
    <property type="entry name" value="FERREDOXIN-TYPE PROTEIN NAPH"/>
    <property type="match status" value="1"/>
</dbReference>
<keyword evidence="6" id="KW-0411">Iron-sulfur</keyword>
<evidence type="ECO:0000256" key="5">
    <source>
        <dbReference type="ARBA" id="ARBA00023004"/>
    </source>
</evidence>
<gene>
    <name evidence="9" type="primary">rsxB_57</name>
    <name evidence="9" type="ORF">SDC9_59494</name>
</gene>
<accession>A0A644XAK3</accession>
<dbReference type="SUPFAM" id="SSF54862">
    <property type="entry name" value="4Fe-4S ferredoxins"/>
    <property type="match status" value="1"/>
</dbReference>
<dbReference type="Pfam" id="PF13187">
    <property type="entry name" value="Fer4_9"/>
    <property type="match status" value="1"/>
</dbReference>
<organism evidence="9">
    <name type="scientific">bioreactor metagenome</name>
    <dbReference type="NCBI Taxonomy" id="1076179"/>
    <lineage>
        <taxon>unclassified sequences</taxon>
        <taxon>metagenomes</taxon>
        <taxon>ecological metagenomes</taxon>
    </lineage>
</organism>
<dbReference type="Pfam" id="PF12801">
    <property type="entry name" value="Fer4_5"/>
    <property type="match status" value="2"/>
</dbReference>
<dbReference type="Gene3D" id="3.30.70.20">
    <property type="match status" value="1"/>
</dbReference>
<keyword evidence="3" id="KW-0479">Metal-binding</keyword>
<dbReference type="PROSITE" id="PS51379">
    <property type="entry name" value="4FE4S_FER_2"/>
    <property type="match status" value="1"/>
</dbReference>
<sequence>MKKVLQRTIQVLSLALFVFLLISGKIQVWMVIFVASALLALLFSRFYCGWLCPINTILRPMTYLKRKLKIKSLKTPAFFKNGVFRIIMLLAFLAVMVVVFRTGKKLPVLPALVLVGVLLSLFFEEELWHHWLCPYGTILSLPGRFAKKAMVIDPSLCTNCTRCTKACPSGAIVKEEKHRIIKGECLVCHECERVCTKGAISYK</sequence>
<protein>
    <submittedName>
        <fullName evidence="9">Electron transport complex subunit RsxB</fullName>
    </submittedName>
</protein>
<evidence type="ECO:0000313" key="9">
    <source>
        <dbReference type="EMBL" id="MPM13139.1"/>
    </source>
</evidence>
<keyword evidence="4" id="KW-0249">Electron transport</keyword>
<evidence type="ECO:0000256" key="3">
    <source>
        <dbReference type="ARBA" id="ARBA00022723"/>
    </source>
</evidence>
<evidence type="ECO:0000256" key="2">
    <source>
        <dbReference type="ARBA" id="ARBA00022485"/>
    </source>
</evidence>
<feature type="transmembrane region" description="Helical" evidence="7">
    <location>
        <begin position="106"/>
        <end position="123"/>
    </location>
</feature>
<evidence type="ECO:0000256" key="7">
    <source>
        <dbReference type="SAM" id="Phobius"/>
    </source>
</evidence>
<keyword evidence="7" id="KW-0472">Membrane</keyword>
<feature type="domain" description="4Fe-4S ferredoxin-type" evidence="8">
    <location>
        <begin position="148"/>
        <end position="177"/>
    </location>
</feature>
<keyword evidence="5" id="KW-0408">Iron</keyword>
<keyword evidence="7" id="KW-0812">Transmembrane</keyword>
<evidence type="ECO:0000259" key="8">
    <source>
        <dbReference type="PROSITE" id="PS51379"/>
    </source>
</evidence>
<name>A0A644XAK3_9ZZZZ</name>
<dbReference type="GO" id="GO:0005886">
    <property type="term" value="C:plasma membrane"/>
    <property type="evidence" value="ECO:0007669"/>
    <property type="project" value="TreeGrafter"/>
</dbReference>
<dbReference type="GO" id="GO:0046872">
    <property type="term" value="F:metal ion binding"/>
    <property type="evidence" value="ECO:0007669"/>
    <property type="project" value="UniProtKB-KW"/>
</dbReference>